<protein>
    <submittedName>
        <fullName evidence="1">Uncharacterized protein</fullName>
    </submittedName>
</protein>
<evidence type="ECO:0000313" key="1">
    <source>
        <dbReference type="EMBL" id="HJD40442.1"/>
    </source>
</evidence>
<reference evidence="1" key="2">
    <citation type="submission" date="2021-04" db="EMBL/GenBank/DDBJ databases">
        <authorList>
            <person name="Gilroy R."/>
        </authorList>
    </citation>
    <scope>NUCLEOTIDE SEQUENCE</scope>
    <source>
        <strain evidence="1">ChiW19-6364</strain>
    </source>
</reference>
<name>A0A9D2U5F1_9FIRM</name>
<dbReference type="Proteomes" id="UP000823850">
    <property type="component" value="Unassembled WGS sequence"/>
</dbReference>
<sequence length="189" mass="21951">MKFEHNAAMIGSARFLEEQLRKKEISYNRLSIVEELTGCDSEFCGMAVDFLDSYCNSDQKEELDELFCGLTGQRIGDFLERRIQVLLLKWQECVKEPMELCLNGKHFILIGKCTEEEKRTLFPSGRRAEKLTVAWKKQGEETYRAYLQEIFLCREDLRLYLGSEKGLIPGGTERRKRYAGKYPVARQSA</sequence>
<comment type="caution">
    <text evidence="1">The sequence shown here is derived from an EMBL/GenBank/DDBJ whole genome shotgun (WGS) entry which is preliminary data.</text>
</comment>
<dbReference type="AlphaFoldDB" id="A0A9D2U5F1"/>
<organism evidence="1 2">
    <name type="scientific">Candidatus Blautia stercoripullorum</name>
    <dbReference type="NCBI Taxonomy" id="2838502"/>
    <lineage>
        <taxon>Bacteria</taxon>
        <taxon>Bacillati</taxon>
        <taxon>Bacillota</taxon>
        <taxon>Clostridia</taxon>
        <taxon>Lachnospirales</taxon>
        <taxon>Lachnospiraceae</taxon>
        <taxon>Blautia</taxon>
    </lineage>
</organism>
<proteinExistence type="predicted"/>
<accession>A0A9D2U5F1</accession>
<gene>
    <name evidence="1" type="ORF">H9913_10490</name>
</gene>
<evidence type="ECO:0000313" key="2">
    <source>
        <dbReference type="Proteomes" id="UP000823850"/>
    </source>
</evidence>
<reference evidence="1" key="1">
    <citation type="journal article" date="2021" name="PeerJ">
        <title>Extensive microbial diversity within the chicken gut microbiome revealed by metagenomics and culture.</title>
        <authorList>
            <person name="Gilroy R."/>
            <person name="Ravi A."/>
            <person name="Getino M."/>
            <person name="Pursley I."/>
            <person name="Horton D.L."/>
            <person name="Alikhan N.F."/>
            <person name="Baker D."/>
            <person name="Gharbi K."/>
            <person name="Hall N."/>
            <person name="Watson M."/>
            <person name="Adriaenssens E.M."/>
            <person name="Foster-Nyarko E."/>
            <person name="Jarju S."/>
            <person name="Secka A."/>
            <person name="Antonio M."/>
            <person name="Oren A."/>
            <person name="Chaudhuri R.R."/>
            <person name="La Ragione R."/>
            <person name="Hildebrand F."/>
            <person name="Pallen M.J."/>
        </authorList>
    </citation>
    <scope>NUCLEOTIDE SEQUENCE</scope>
    <source>
        <strain evidence="1">ChiW19-6364</strain>
    </source>
</reference>
<dbReference type="EMBL" id="DWUX01000188">
    <property type="protein sequence ID" value="HJD40442.1"/>
    <property type="molecule type" value="Genomic_DNA"/>
</dbReference>